<accession>A0A4D6HFE9</accession>
<dbReference type="AlphaFoldDB" id="A0A4D6HFE9"/>
<dbReference type="Pfam" id="PF01928">
    <property type="entry name" value="CYTH"/>
    <property type="match status" value="1"/>
</dbReference>
<dbReference type="InterPro" id="IPR023577">
    <property type="entry name" value="CYTH_domain"/>
</dbReference>
<gene>
    <name evidence="2" type="primary">cyaB</name>
    <name evidence="2" type="ORF">DV733_13880</name>
</gene>
<dbReference type="PROSITE" id="PS51707">
    <property type="entry name" value="CYTH"/>
    <property type="match status" value="1"/>
</dbReference>
<evidence type="ECO:0000313" key="3">
    <source>
        <dbReference type="Proteomes" id="UP000296706"/>
    </source>
</evidence>
<dbReference type="Proteomes" id="UP000296706">
    <property type="component" value="Chromosome"/>
</dbReference>
<dbReference type="GeneID" id="39848971"/>
<evidence type="ECO:0000313" key="2">
    <source>
        <dbReference type="EMBL" id="QCC52255.1"/>
    </source>
</evidence>
<dbReference type="OrthoDB" id="46040at2157"/>
<dbReference type="PANTHER" id="PTHR21028:SF2">
    <property type="entry name" value="CYTH DOMAIN-CONTAINING PROTEIN"/>
    <property type="match status" value="1"/>
</dbReference>
<dbReference type="SMART" id="SM01118">
    <property type="entry name" value="CYTH"/>
    <property type="match status" value="1"/>
</dbReference>
<dbReference type="SUPFAM" id="SSF55154">
    <property type="entry name" value="CYTH-like phosphatases"/>
    <property type="match status" value="1"/>
</dbReference>
<dbReference type="InterPro" id="IPR008173">
    <property type="entry name" value="Adenylyl_cyclase_CyaB"/>
</dbReference>
<keyword evidence="3" id="KW-1185">Reference proteome</keyword>
<evidence type="ECO:0000259" key="1">
    <source>
        <dbReference type="PROSITE" id="PS51707"/>
    </source>
</evidence>
<name>A0A4D6HFE9_9EURY</name>
<dbReference type="RefSeq" id="WP_049992582.1">
    <property type="nucleotide sequence ID" value="NZ_CP031310.1"/>
</dbReference>
<organism evidence="2 3">
    <name type="scientific">Halapricum salinum</name>
    <dbReference type="NCBI Taxonomy" id="1457250"/>
    <lineage>
        <taxon>Archaea</taxon>
        <taxon>Methanobacteriati</taxon>
        <taxon>Methanobacteriota</taxon>
        <taxon>Stenosarchaea group</taxon>
        <taxon>Halobacteria</taxon>
        <taxon>Halobacteriales</taxon>
        <taxon>Haloarculaceae</taxon>
        <taxon>Halapricum</taxon>
    </lineage>
</organism>
<sequence length="183" mass="20664">MYEVEVKVEADLEAVRQRLDELGAEHVDSVEQVDTYYDAPHRDFAATDEAFRVREETVGSDTETRITYKGPLVEADSKTREEFETRVHDGEVMRSIAESLGFDPAATVRKERERYAIREFIVTLDRVDGVGEFVEVETAVETEGEVGPAREQAFDLLRDLGLDPDEQTQTSYLGLLLAGDTQE</sequence>
<dbReference type="CDD" id="cd07890">
    <property type="entry name" value="CYTH-like_AC_IV-like"/>
    <property type="match status" value="1"/>
</dbReference>
<proteinExistence type="predicted"/>
<dbReference type="KEGG" id="hsn:DV733_13880"/>
<dbReference type="InterPro" id="IPR033469">
    <property type="entry name" value="CYTH-like_dom_sf"/>
</dbReference>
<protein>
    <submittedName>
        <fullName evidence="2">Class IV adenylate cyclase</fullName>
    </submittedName>
</protein>
<dbReference type="STRING" id="1457250.GCA_000755225_01639"/>
<dbReference type="EMBL" id="CP031310">
    <property type="protein sequence ID" value="QCC52255.1"/>
    <property type="molecule type" value="Genomic_DNA"/>
</dbReference>
<dbReference type="NCBIfam" id="TIGR00318">
    <property type="entry name" value="cyaB"/>
    <property type="match status" value="1"/>
</dbReference>
<feature type="domain" description="CYTH" evidence="1">
    <location>
        <begin position="1"/>
        <end position="178"/>
    </location>
</feature>
<dbReference type="Gene3D" id="2.40.320.10">
    <property type="entry name" value="Hypothetical Protein Pfu-838710-001"/>
    <property type="match status" value="1"/>
</dbReference>
<dbReference type="PANTHER" id="PTHR21028">
    <property type="entry name" value="SI:CH211-156B7.4"/>
    <property type="match status" value="1"/>
</dbReference>
<reference evidence="2 3" key="1">
    <citation type="journal article" date="2019" name="Nat. Commun.">
        <title>A new type of DNA phosphorothioation-based antiviral system in archaea.</title>
        <authorList>
            <person name="Xiong L."/>
            <person name="Liu S."/>
            <person name="Chen S."/>
            <person name="Xiao Y."/>
            <person name="Zhu B."/>
            <person name="Gao Y."/>
            <person name="Zhang Y."/>
            <person name="Chen B."/>
            <person name="Luo J."/>
            <person name="Deng Z."/>
            <person name="Chen X."/>
            <person name="Wang L."/>
            <person name="Chen S."/>
        </authorList>
    </citation>
    <scope>NUCLEOTIDE SEQUENCE [LARGE SCALE GENOMIC DNA]</scope>
    <source>
        <strain evidence="2 3">CBA1105</strain>
    </source>
</reference>